<gene>
    <name evidence="1" type="ORF">M513_03766</name>
</gene>
<reference evidence="1 2" key="1">
    <citation type="journal article" date="2014" name="Nat. Genet.">
        <title>Genome and transcriptome of the porcine whipworm Trichuris suis.</title>
        <authorList>
            <person name="Jex A.R."/>
            <person name="Nejsum P."/>
            <person name="Schwarz E.M."/>
            <person name="Hu L."/>
            <person name="Young N.D."/>
            <person name="Hall R.S."/>
            <person name="Korhonen P.K."/>
            <person name="Liao S."/>
            <person name="Thamsborg S."/>
            <person name="Xia J."/>
            <person name="Xu P."/>
            <person name="Wang S."/>
            <person name="Scheerlinck J.P."/>
            <person name="Hofmann A."/>
            <person name="Sternberg P.W."/>
            <person name="Wang J."/>
            <person name="Gasser R.B."/>
        </authorList>
    </citation>
    <scope>NUCLEOTIDE SEQUENCE [LARGE SCALE GENOMIC DNA]</scope>
    <source>
        <strain evidence="1">DCEP-RM93M</strain>
    </source>
</reference>
<organism evidence="1 2">
    <name type="scientific">Trichuris suis</name>
    <name type="common">pig whipworm</name>
    <dbReference type="NCBI Taxonomy" id="68888"/>
    <lineage>
        <taxon>Eukaryota</taxon>
        <taxon>Metazoa</taxon>
        <taxon>Ecdysozoa</taxon>
        <taxon>Nematoda</taxon>
        <taxon>Enoplea</taxon>
        <taxon>Dorylaimia</taxon>
        <taxon>Trichinellida</taxon>
        <taxon>Trichuridae</taxon>
        <taxon>Trichuris</taxon>
    </lineage>
</organism>
<sequence length="176" mass="19847">MEEEGFTEFANGQRTGEPVSIFGFSCVGDETHYLRRYANQSFEPRDFSDQFVNAVRHKLGGAYPCFILDLFVVFWRNVFIRGTRLAWPSATVTPEKLRAAEEPMVCMQLRCEQTTAAVITWIFGATDVMPLFWDAGFKNLSNPVSDISMETVGGRPDPAQCCGEVHMKHDPVEVQP</sequence>
<protein>
    <submittedName>
        <fullName evidence="1">Uncharacterized protein</fullName>
    </submittedName>
</protein>
<keyword evidence="2" id="KW-1185">Reference proteome</keyword>
<accession>A0A085MDY0</accession>
<dbReference type="AlphaFoldDB" id="A0A085MDY0"/>
<evidence type="ECO:0000313" key="2">
    <source>
        <dbReference type="Proteomes" id="UP000030764"/>
    </source>
</evidence>
<dbReference type="Proteomes" id="UP000030764">
    <property type="component" value="Unassembled WGS sequence"/>
</dbReference>
<proteinExistence type="predicted"/>
<evidence type="ECO:0000313" key="1">
    <source>
        <dbReference type="EMBL" id="KFD55426.1"/>
    </source>
</evidence>
<name>A0A085MDY0_9BILA</name>
<dbReference type="EMBL" id="KL363200">
    <property type="protein sequence ID" value="KFD55426.1"/>
    <property type="molecule type" value="Genomic_DNA"/>
</dbReference>